<dbReference type="InterPro" id="IPR029058">
    <property type="entry name" value="AB_hydrolase_fold"/>
</dbReference>
<sequence>MYLPKGRLSAWVLIPEQMRSDLPPLVALHGISRDARAIREAFAVHALTSGRVLVAPRFSQTDWPGFQRIGARRPDHALLALFMELQSIGINTTRVELFGFSGGAQLPHRFAMLYPQRIARLHVAAAGWYCLPDTSIAFPAGLGDGGGKPGPDRTDIAAICRVQLPEYLRLPLRLYVGAEDTERDPALRADPLLDAIQGCDRVARARTYAAAFASAARAHGIIPDVTFSVLPDSGHNFALCARRGGLAARVLA</sequence>
<evidence type="ECO:0000313" key="1">
    <source>
        <dbReference type="EMBL" id="QCR09713.1"/>
    </source>
</evidence>
<dbReference type="AlphaFoldDB" id="A0A4V1FA37"/>
<dbReference type="Proteomes" id="UP000299580">
    <property type="component" value="Chromosome"/>
</dbReference>
<keyword evidence="1" id="KW-0378">Hydrolase</keyword>
<dbReference type="RefSeq" id="WP_137714717.1">
    <property type="nucleotide sequence ID" value="NZ_CP034035.1"/>
</dbReference>
<dbReference type="SUPFAM" id="SSF53474">
    <property type="entry name" value="alpha/beta-Hydrolases"/>
    <property type="match status" value="1"/>
</dbReference>
<keyword evidence="2" id="KW-1185">Reference proteome</keyword>
<organism evidence="1 2">
    <name type="scientific">Brenneria rubrifaciens</name>
    <dbReference type="NCBI Taxonomy" id="55213"/>
    <lineage>
        <taxon>Bacteria</taxon>
        <taxon>Pseudomonadati</taxon>
        <taxon>Pseudomonadota</taxon>
        <taxon>Gammaproteobacteria</taxon>
        <taxon>Enterobacterales</taxon>
        <taxon>Pectobacteriaceae</taxon>
        <taxon>Brenneria</taxon>
    </lineage>
</organism>
<gene>
    <name evidence="1" type="ORF">EH207_14990</name>
</gene>
<dbReference type="Gene3D" id="3.40.50.1820">
    <property type="entry name" value="alpha/beta hydrolase"/>
    <property type="match status" value="1"/>
</dbReference>
<accession>A0A4V1FA37</accession>
<reference evidence="1 2" key="1">
    <citation type="submission" date="2018-11" db="EMBL/GenBank/DDBJ databases">
        <title>Genome sequences of Brenneria nigrifluens and Brenneria rubrifaciens.</title>
        <authorList>
            <person name="Poret-Peterson A.T."/>
            <person name="McClean A.E."/>
            <person name="Kluepfel D.A."/>
        </authorList>
    </citation>
    <scope>NUCLEOTIDE SEQUENCE [LARGE SCALE GENOMIC DNA]</scope>
    <source>
        <strain evidence="1 2">6D370</strain>
    </source>
</reference>
<proteinExistence type="predicted"/>
<dbReference type="OrthoDB" id="1094867at2"/>
<protein>
    <submittedName>
        <fullName evidence="1">Alpha/beta hydrolase</fullName>
    </submittedName>
</protein>
<dbReference type="KEGG" id="brb:EH207_14990"/>
<name>A0A4V1FA37_9GAMM</name>
<dbReference type="GO" id="GO:0016787">
    <property type="term" value="F:hydrolase activity"/>
    <property type="evidence" value="ECO:0007669"/>
    <property type="project" value="UniProtKB-KW"/>
</dbReference>
<dbReference type="EMBL" id="CP034035">
    <property type="protein sequence ID" value="QCR09713.1"/>
    <property type="molecule type" value="Genomic_DNA"/>
</dbReference>
<evidence type="ECO:0000313" key="2">
    <source>
        <dbReference type="Proteomes" id="UP000299580"/>
    </source>
</evidence>